<dbReference type="AlphaFoldDB" id="A0AA87ZPE5"/>
<keyword evidence="6 8" id="KW-0408">Iron</keyword>
<accession>A0AA87ZPE5</accession>
<dbReference type="InterPro" id="IPR017972">
    <property type="entry name" value="Cyt_P450_CS"/>
</dbReference>
<keyword evidence="10" id="KW-0472">Membrane</keyword>
<dbReference type="Proteomes" id="UP001187192">
    <property type="component" value="Unassembled WGS sequence"/>
</dbReference>
<dbReference type="PRINTS" id="PR00463">
    <property type="entry name" value="EP450I"/>
</dbReference>
<evidence type="ECO:0000256" key="4">
    <source>
        <dbReference type="ARBA" id="ARBA00022723"/>
    </source>
</evidence>
<keyword evidence="10" id="KW-0812">Transmembrane</keyword>
<evidence type="ECO:0000256" key="10">
    <source>
        <dbReference type="SAM" id="Phobius"/>
    </source>
</evidence>
<dbReference type="GO" id="GO:0005506">
    <property type="term" value="F:iron ion binding"/>
    <property type="evidence" value="ECO:0007669"/>
    <property type="project" value="InterPro"/>
</dbReference>
<keyword evidence="5 9" id="KW-0560">Oxidoreductase</keyword>
<keyword evidence="7 9" id="KW-0503">Monooxygenase</keyword>
<feature type="transmembrane region" description="Helical" evidence="10">
    <location>
        <begin position="29"/>
        <end position="47"/>
    </location>
</feature>
<dbReference type="GO" id="GO:0006629">
    <property type="term" value="P:lipid metabolic process"/>
    <property type="evidence" value="ECO:0007669"/>
    <property type="project" value="UniProtKB-ARBA"/>
</dbReference>
<dbReference type="GO" id="GO:0020037">
    <property type="term" value="F:heme binding"/>
    <property type="evidence" value="ECO:0007669"/>
    <property type="project" value="InterPro"/>
</dbReference>
<evidence type="ECO:0000256" key="2">
    <source>
        <dbReference type="ARBA" id="ARBA00010617"/>
    </source>
</evidence>
<keyword evidence="4 8" id="KW-0479">Metal-binding</keyword>
<dbReference type="EMBL" id="BTGU01000012">
    <property type="protein sequence ID" value="GMN40874.1"/>
    <property type="molecule type" value="Genomic_DNA"/>
</dbReference>
<dbReference type="PRINTS" id="PR00385">
    <property type="entry name" value="P450"/>
</dbReference>
<comment type="cofactor">
    <cofactor evidence="1 8">
        <name>heme</name>
        <dbReference type="ChEBI" id="CHEBI:30413"/>
    </cofactor>
</comment>
<sequence length="525" mass="60210">MGALLFAFAISFILLGLFAATPFVLALLGMLVFLMAAILAAFFYAYIRESLSKDRRPPIAGLVLNHLVHFNKLFDYQTKLARKHMTYCMVAPSHIEIYTVDPANIEHVLKTNFLNYVKGDYNLGIMSDLFGDGIFAVDGEKWRHQRKLASYEFSTRVLRDFSTNVFRVNAAKLVSKVSVAAVAAKRIDLQDMLMKSTLDSIFKVGFGVDLNNLNDLDEFGKRFTKAFDDSNVVVFLRYVDLSWRIKRFLNIGLEASLKKNLKIINDFIFELIRRKREQMRNEKLDSGKDDILSRFLMESEKDPENMTDKYLRDIILNFLIAGKDTSANTLTWFFYLVCKHPLVQERISQEVREATEAHVNSISPEEFAELITEEALNKMQYLHAAITDTLRLYPAVPLDGKIAAEDDILPDGHKVKKGDDVTYMAYAMGRMTCIWGDDAEEFRPERWLDGGVFRSESPFKFTAFHGGPRICLGKEFAYRQMKILAAVLLSFFKFKLADEGKEATYRTMFTLHMDQGLHLYAFPRT</sequence>
<protein>
    <recommendedName>
        <fullName evidence="13">Cytochrome P450</fullName>
    </recommendedName>
</protein>
<reference evidence="11" key="1">
    <citation type="submission" date="2023-07" db="EMBL/GenBank/DDBJ databases">
        <title>draft genome sequence of fig (Ficus carica).</title>
        <authorList>
            <person name="Takahashi T."/>
            <person name="Nishimura K."/>
        </authorList>
    </citation>
    <scope>NUCLEOTIDE SEQUENCE</scope>
</reference>
<dbReference type="InterPro" id="IPR002401">
    <property type="entry name" value="Cyt_P450_E_grp-I"/>
</dbReference>
<dbReference type="Pfam" id="PF00067">
    <property type="entry name" value="p450"/>
    <property type="match status" value="1"/>
</dbReference>
<dbReference type="InterPro" id="IPR036396">
    <property type="entry name" value="Cyt_P450_sf"/>
</dbReference>
<evidence type="ECO:0000256" key="8">
    <source>
        <dbReference type="PIRSR" id="PIRSR602401-1"/>
    </source>
</evidence>
<evidence type="ECO:0000256" key="1">
    <source>
        <dbReference type="ARBA" id="ARBA00001971"/>
    </source>
</evidence>
<keyword evidence="12" id="KW-1185">Reference proteome</keyword>
<evidence type="ECO:0000256" key="9">
    <source>
        <dbReference type="RuleBase" id="RU000461"/>
    </source>
</evidence>
<keyword evidence="10" id="KW-1133">Transmembrane helix</keyword>
<evidence type="ECO:0000256" key="5">
    <source>
        <dbReference type="ARBA" id="ARBA00023002"/>
    </source>
</evidence>
<dbReference type="SUPFAM" id="SSF48264">
    <property type="entry name" value="Cytochrome P450"/>
    <property type="match status" value="1"/>
</dbReference>
<evidence type="ECO:0000256" key="3">
    <source>
        <dbReference type="ARBA" id="ARBA00022617"/>
    </source>
</evidence>
<dbReference type="CDD" id="cd11064">
    <property type="entry name" value="CYP86A"/>
    <property type="match status" value="1"/>
</dbReference>
<organism evidence="11 12">
    <name type="scientific">Ficus carica</name>
    <name type="common">Common fig</name>
    <dbReference type="NCBI Taxonomy" id="3494"/>
    <lineage>
        <taxon>Eukaryota</taxon>
        <taxon>Viridiplantae</taxon>
        <taxon>Streptophyta</taxon>
        <taxon>Embryophyta</taxon>
        <taxon>Tracheophyta</taxon>
        <taxon>Spermatophyta</taxon>
        <taxon>Magnoliopsida</taxon>
        <taxon>eudicotyledons</taxon>
        <taxon>Gunneridae</taxon>
        <taxon>Pentapetalae</taxon>
        <taxon>rosids</taxon>
        <taxon>fabids</taxon>
        <taxon>Rosales</taxon>
        <taxon>Moraceae</taxon>
        <taxon>Ficeae</taxon>
        <taxon>Ficus</taxon>
    </lineage>
</organism>
<evidence type="ECO:0000256" key="7">
    <source>
        <dbReference type="ARBA" id="ARBA00023033"/>
    </source>
</evidence>
<evidence type="ECO:0008006" key="13">
    <source>
        <dbReference type="Google" id="ProtNLM"/>
    </source>
</evidence>
<dbReference type="Gene3D" id="1.10.630.10">
    <property type="entry name" value="Cytochrome P450"/>
    <property type="match status" value="1"/>
</dbReference>
<dbReference type="InterPro" id="IPR001128">
    <property type="entry name" value="Cyt_P450"/>
</dbReference>
<evidence type="ECO:0000256" key="6">
    <source>
        <dbReference type="ARBA" id="ARBA00023004"/>
    </source>
</evidence>
<proteinExistence type="inferred from homology"/>
<feature type="binding site" description="axial binding residue" evidence="8">
    <location>
        <position position="471"/>
    </location>
    <ligand>
        <name>heme</name>
        <dbReference type="ChEBI" id="CHEBI:30413"/>
    </ligand>
    <ligandPart>
        <name>Fe</name>
        <dbReference type="ChEBI" id="CHEBI:18248"/>
    </ligandPart>
</feature>
<name>A0AA87ZPE5_FICCA</name>
<gene>
    <name evidence="11" type="ORF">TIFTF001_010102</name>
</gene>
<keyword evidence="3 8" id="KW-0349">Heme</keyword>
<evidence type="ECO:0000313" key="11">
    <source>
        <dbReference type="EMBL" id="GMN40874.1"/>
    </source>
</evidence>
<dbReference type="PANTHER" id="PTHR24296">
    <property type="entry name" value="CYTOCHROME P450"/>
    <property type="match status" value="1"/>
</dbReference>
<evidence type="ECO:0000313" key="12">
    <source>
        <dbReference type="Proteomes" id="UP001187192"/>
    </source>
</evidence>
<dbReference type="GO" id="GO:0016705">
    <property type="term" value="F:oxidoreductase activity, acting on paired donors, with incorporation or reduction of molecular oxygen"/>
    <property type="evidence" value="ECO:0007669"/>
    <property type="project" value="InterPro"/>
</dbReference>
<comment type="caution">
    <text evidence="11">The sequence shown here is derived from an EMBL/GenBank/DDBJ whole genome shotgun (WGS) entry which is preliminary data.</text>
</comment>
<dbReference type="PROSITE" id="PS00086">
    <property type="entry name" value="CYTOCHROME_P450"/>
    <property type="match status" value="1"/>
</dbReference>
<dbReference type="GO" id="GO:0004497">
    <property type="term" value="F:monooxygenase activity"/>
    <property type="evidence" value="ECO:0007669"/>
    <property type="project" value="UniProtKB-KW"/>
</dbReference>
<comment type="similarity">
    <text evidence="2 9">Belongs to the cytochrome P450 family.</text>
</comment>